<reference evidence="1" key="1">
    <citation type="submission" date="2019-04" db="EMBL/GenBank/DDBJ databases">
        <authorList>
            <person name="Assadpour T."/>
            <person name="Ahmed J."/>
            <person name="Anderson S."/>
            <person name="Espinosa K."/>
            <person name="Gadsden T."/>
            <person name="Graham A."/>
            <person name="Hajjar W."/>
            <person name="Howard T."/>
            <person name="Lacafta O."/>
            <person name="Matney K."/>
            <person name="Matsen K."/>
            <person name="Osu J."/>
            <person name="Rupe E."/>
            <person name="Sang H."/>
            <person name="Wadi S."/>
            <person name="McNeal J."/>
            <person name="Temple L."/>
        </authorList>
    </citation>
    <scope>NUCLEOTIDE SEQUENCE [LARGE SCALE GENOMIC DNA]</scope>
</reference>
<name>A0A5C1K5Q4_9CAUD</name>
<evidence type="ECO:0000313" key="2">
    <source>
        <dbReference type="Proteomes" id="UP000322075"/>
    </source>
</evidence>
<organism evidence="1 2">
    <name type="scientific">Pseudomonas phage Zuri</name>
    <dbReference type="NCBI Taxonomy" id="2604899"/>
    <lineage>
        <taxon>Viruses</taxon>
        <taxon>Duplodnaviria</taxon>
        <taxon>Heunggongvirae</taxon>
        <taxon>Uroviricota</taxon>
        <taxon>Caudoviricetes</taxon>
        <taxon>Schitoviridae</taxon>
        <taxon>Zurivirus</taxon>
        <taxon>Zurivirus zuri</taxon>
    </lineage>
</organism>
<accession>A0A5C1K5Q4</accession>
<evidence type="ECO:0000313" key="1">
    <source>
        <dbReference type="EMBL" id="QEM41183.1"/>
    </source>
</evidence>
<keyword evidence="2" id="KW-1185">Reference proteome</keyword>
<dbReference type="Proteomes" id="UP000322075">
    <property type="component" value="Segment"/>
</dbReference>
<protein>
    <submittedName>
        <fullName evidence="1">Uncharacterized protein</fullName>
    </submittedName>
</protein>
<gene>
    <name evidence="1" type="ORF">Zuri_90</name>
</gene>
<proteinExistence type="predicted"/>
<sequence>MQLEDLFRKLSYGELSNLKLGGEGSGTIPLEHHNKVIEAVNTALKDISTRCPLLTKDLVVQSLEWKNLYPLKKEFALSDPTEGLKYIIDSPYQPFTGDIVKILGVANEIGNALPMNDGNQWASVFTPAYDTLQLNHVGYDQAFFVTYQALHPELAYAVEGNNEHLNQEIQVPPVLEDLLRARVALAIFSPMGGQDGNNRAEALTAFCEGRFAELKLDNSVGDSGVDTNVKLMLRGFP</sequence>
<dbReference type="EMBL" id="MK863032">
    <property type="protein sequence ID" value="QEM41183.1"/>
    <property type="molecule type" value="Genomic_DNA"/>
</dbReference>